<dbReference type="PANTHER" id="PTHR43760">
    <property type="entry name" value="ENDORIBONUCLEASE-RELATED"/>
    <property type="match status" value="1"/>
</dbReference>
<dbReference type="OrthoDB" id="9806350at2"/>
<dbReference type="AlphaFoldDB" id="A0A1I0R011"/>
<dbReference type="PANTHER" id="PTHR43760:SF1">
    <property type="entry name" value="ENDORIBONUCLEASE L-PSP_CHORISMATE MUTASE-LIKE DOMAIN-CONTAINING PROTEIN"/>
    <property type="match status" value="1"/>
</dbReference>
<dbReference type="CDD" id="cd02199">
    <property type="entry name" value="YjgF_YER057c_UK114_like_1"/>
    <property type="match status" value="1"/>
</dbReference>
<evidence type="ECO:0000313" key="3">
    <source>
        <dbReference type="EMBL" id="SEW33283.1"/>
    </source>
</evidence>
<keyword evidence="1" id="KW-0472">Membrane</keyword>
<dbReference type="InterPro" id="IPR013813">
    <property type="entry name" value="Endoribo_LPSP/chorism_mut-like"/>
</dbReference>
<protein>
    <submittedName>
        <fullName evidence="3">Enamine deaminase RidA, house cleaning of reactive enamine intermediates, YjgF/YER057c/UK114 family</fullName>
    </submittedName>
</protein>
<proteinExistence type="predicted"/>
<dbReference type="Pfam" id="PF14588">
    <property type="entry name" value="YjgF_endoribonc"/>
    <property type="match status" value="1"/>
</dbReference>
<name>A0A1I0R011_9FLAO</name>
<dbReference type="STRING" id="356305.SAMN05421841_2385"/>
<dbReference type="Gene3D" id="3.30.1330.40">
    <property type="entry name" value="RutC-like"/>
    <property type="match status" value="1"/>
</dbReference>
<evidence type="ECO:0000256" key="1">
    <source>
        <dbReference type="SAM" id="Phobius"/>
    </source>
</evidence>
<keyword evidence="1" id="KW-1133">Transmembrane helix</keyword>
<accession>A0A1I0R011</accession>
<dbReference type="InterPro" id="IPR035959">
    <property type="entry name" value="RutC-like_sf"/>
</dbReference>
<feature type="transmembrane region" description="Helical" evidence="1">
    <location>
        <begin position="12"/>
        <end position="29"/>
    </location>
</feature>
<evidence type="ECO:0000313" key="4">
    <source>
        <dbReference type="Proteomes" id="UP000199469"/>
    </source>
</evidence>
<dbReference type="RefSeq" id="WP_082798717.1">
    <property type="nucleotide sequence ID" value="NZ_FOIU01000001.1"/>
</dbReference>
<keyword evidence="1" id="KW-0812">Transmembrane</keyword>
<organism evidence="3 4">
    <name type="scientific">Chryseobacterium wanjuense</name>
    <dbReference type="NCBI Taxonomy" id="356305"/>
    <lineage>
        <taxon>Bacteria</taxon>
        <taxon>Pseudomonadati</taxon>
        <taxon>Bacteroidota</taxon>
        <taxon>Flavobacteriia</taxon>
        <taxon>Flavobacteriales</taxon>
        <taxon>Weeksellaceae</taxon>
        <taxon>Chryseobacterium group</taxon>
        <taxon>Chryseobacterium</taxon>
    </lineage>
</organism>
<sequence length="184" mass="20341">MNIKITYRNNFSVHYIAALFFIFIVEMNLKSQTPEEIILKKKITLPEVSISLGNYTNLVRSGNLIYLSGKGPLRSDGKYINGKIGKDLNIDQGYEAARLCGLAQISALKKELGDLSKIKRIIKVTAFVNSTDSFTDQPKVVNGYSDLMTEIFGNKGIHARSAVGVSSLPSGWPVEVEMIVEIEP</sequence>
<gene>
    <name evidence="3" type="ORF">SAMN05421841_2385</name>
</gene>
<dbReference type="EMBL" id="FOIU01000001">
    <property type="protein sequence ID" value="SEW33283.1"/>
    <property type="molecule type" value="Genomic_DNA"/>
</dbReference>
<dbReference type="SUPFAM" id="SSF55298">
    <property type="entry name" value="YjgF-like"/>
    <property type="match status" value="1"/>
</dbReference>
<dbReference type="Proteomes" id="UP000199469">
    <property type="component" value="Unassembled WGS sequence"/>
</dbReference>
<evidence type="ECO:0000259" key="2">
    <source>
        <dbReference type="Pfam" id="PF14588"/>
    </source>
</evidence>
<feature type="domain" description="Endoribonuclease L-PSP/chorismate mutase-like" evidence="2">
    <location>
        <begin position="42"/>
        <end position="162"/>
    </location>
</feature>
<reference evidence="4" key="1">
    <citation type="submission" date="2016-10" db="EMBL/GenBank/DDBJ databases">
        <authorList>
            <person name="Varghese N."/>
            <person name="Submissions S."/>
        </authorList>
    </citation>
    <scope>NUCLEOTIDE SEQUENCE [LARGE SCALE GENOMIC DNA]</scope>
    <source>
        <strain evidence="4">DSM 17724</strain>
    </source>
</reference>
<keyword evidence="4" id="KW-1185">Reference proteome</keyword>